<evidence type="ECO:0000313" key="1">
    <source>
        <dbReference type="EMBL" id="GKV02942.1"/>
    </source>
</evidence>
<organism evidence="1 2">
    <name type="scientific">Rubroshorea leprosula</name>
    <dbReference type="NCBI Taxonomy" id="152421"/>
    <lineage>
        <taxon>Eukaryota</taxon>
        <taxon>Viridiplantae</taxon>
        <taxon>Streptophyta</taxon>
        <taxon>Embryophyta</taxon>
        <taxon>Tracheophyta</taxon>
        <taxon>Spermatophyta</taxon>
        <taxon>Magnoliopsida</taxon>
        <taxon>eudicotyledons</taxon>
        <taxon>Gunneridae</taxon>
        <taxon>Pentapetalae</taxon>
        <taxon>rosids</taxon>
        <taxon>malvids</taxon>
        <taxon>Malvales</taxon>
        <taxon>Dipterocarpaceae</taxon>
        <taxon>Rubroshorea</taxon>
    </lineage>
</organism>
<keyword evidence="2" id="KW-1185">Reference proteome</keyword>
<evidence type="ECO:0000313" key="2">
    <source>
        <dbReference type="Proteomes" id="UP001054252"/>
    </source>
</evidence>
<accession>A0AAV5ILZ1</accession>
<reference evidence="1 2" key="1">
    <citation type="journal article" date="2021" name="Commun. Biol.">
        <title>The genome of Shorea leprosula (Dipterocarpaceae) highlights the ecological relevance of drought in aseasonal tropical rainforests.</title>
        <authorList>
            <person name="Ng K.K.S."/>
            <person name="Kobayashi M.J."/>
            <person name="Fawcett J.A."/>
            <person name="Hatakeyama M."/>
            <person name="Paape T."/>
            <person name="Ng C.H."/>
            <person name="Ang C.C."/>
            <person name="Tnah L.H."/>
            <person name="Lee C.T."/>
            <person name="Nishiyama T."/>
            <person name="Sese J."/>
            <person name="O'Brien M.J."/>
            <person name="Copetti D."/>
            <person name="Mohd Noor M.I."/>
            <person name="Ong R.C."/>
            <person name="Putra M."/>
            <person name="Sireger I.Z."/>
            <person name="Indrioko S."/>
            <person name="Kosugi Y."/>
            <person name="Izuno A."/>
            <person name="Isagi Y."/>
            <person name="Lee S.L."/>
            <person name="Shimizu K.K."/>
        </authorList>
    </citation>
    <scope>NUCLEOTIDE SEQUENCE [LARGE SCALE GENOMIC DNA]</scope>
    <source>
        <strain evidence="1">214</strain>
    </source>
</reference>
<sequence length="119" mass="13349">MPPCTPTPLIPTLLHPPAHLLRPPLLQPSIPLLLHQACAPVLLRPCTAAPVCPAAPSALCTPNPVPLHSCLLQPCSCLTYRKKQRIPNKISIISACWRKFLFYFHFILFCYLDIYIEKN</sequence>
<dbReference type="Proteomes" id="UP001054252">
    <property type="component" value="Unassembled WGS sequence"/>
</dbReference>
<proteinExistence type="predicted"/>
<name>A0AAV5ILZ1_9ROSI</name>
<protein>
    <submittedName>
        <fullName evidence="1">Uncharacterized protein</fullName>
    </submittedName>
</protein>
<dbReference type="EMBL" id="BPVZ01000019">
    <property type="protein sequence ID" value="GKV02942.1"/>
    <property type="molecule type" value="Genomic_DNA"/>
</dbReference>
<dbReference type="AlphaFoldDB" id="A0AAV5ILZ1"/>
<comment type="caution">
    <text evidence="1">The sequence shown here is derived from an EMBL/GenBank/DDBJ whole genome shotgun (WGS) entry which is preliminary data.</text>
</comment>
<gene>
    <name evidence="1" type="ORF">SLEP1_g15316</name>
</gene>